<organism evidence="3 4">
    <name type="scientific">Laodelphax striatellus</name>
    <name type="common">Small brown planthopper</name>
    <name type="synonym">Delphax striatella</name>
    <dbReference type="NCBI Taxonomy" id="195883"/>
    <lineage>
        <taxon>Eukaryota</taxon>
        <taxon>Metazoa</taxon>
        <taxon>Ecdysozoa</taxon>
        <taxon>Arthropoda</taxon>
        <taxon>Hexapoda</taxon>
        <taxon>Insecta</taxon>
        <taxon>Pterygota</taxon>
        <taxon>Neoptera</taxon>
        <taxon>Paraneoptera</taxon>
        <taxon>Hemiptera</taxon>
        <taxon>Auchenorrhyncha</taxon>
        <taxon>Fulgoroidea</taxon>
        <taxon>Delphacidae</taxon>
        <taxon>Criomorphinae</taxon>
        <taxon>Laodelphax</taxon>
    </lineage>
</organism>
<dbReference type="InterPro" id="IPR054090">
    <property type="entry name" value="Cep192_Spd-2-like_dom"/>
</dbReference>
<evidence type="ECO:0000313" key="4">
    <source>
        <dbReference type="Proteomes" id="UP000291343"/>
    </source>
</evidence>
<accession>A0A482XS99</accession>
<dbReference type="InParanoid" id="A0A482XS99"/>
<comment type="caution">
    <text evidence="3">The sequence shown here is derived from an EMBL/GenBank/DDBJ whole genome shotgun (WGS) entry which is preliminary data.</text>
</comment>
<protein>
    <recommendedName>
        <fullName evidence="2">Cep192/Spd-2-like domain-containing protein</fullName>
    </recommendedName>
</protein>
<dbReference type="Proteomes" id="UP000291343">
    <property type="component" value="Unassembled WGS sequence"/>
</dbReference>
<reference evidence="3 4" key="1">
    <citation type="journal article" date="2017" name="Gigascience">
        <title>Genome sequence of the small brown planthopper, Laodelphax striatellus.</title>
        <authorList>
            <person name="Zhu J."/>
            <person name="Jiang F."/>
            <person name="Wang X."/>
            <person name="Yang P."/>
            <person name="Bao Y."/>
            <person name="Zhao W."/>
            <person name="Wang W."/>
            <person name="Lu H."/>
            <person name="Wang Q."/>
            <person name="Cui N."/>
            <person name="Li J."/>
            <person name="Chen X."/>
            <person name="Luo L."/>
            <person name="Yu J."/>
            <person name="Kang L."/>
            <person name="Cui F."/>
        </authorList>
    </citation>
    <scope>NUCLEOTIDE SEQUENCE [LARGE SCALE GENOMIC DNA]</scope>
    <source>
        <strain evidence="3">Lst14</strain>
    </source>
</reference>
<feature type="compositionally biased region" description="Polar residues" evidence="1">
    <location>
        <begin position="737"/>
        <end position="757"/>
    </location>
</feature>
<keyword evidence="4" id="KW-1185">Reference proteome</keyword>
<feature type="region of interest" description="Disordered" evidence="1">
    <location>
        <begin position="729"/>
        <end position="757"/>
    </location>
</feature>
<name>A0A482XS99_LAOST</name>
<dbReference type="EMBL" id="QKKF02002284">
    <property type="protein sequence ID" value="RZF48447.1"/>
    <property type="molecule type" value="Genomic_DNA"/>
</dbReference>
<gene>
    <name evidence="3" type="ORF">LSTR_LSTR007932</name>
</gene>
<dbReference type="AlphaFoldDB" id="A0A482XS99"/>
<feature type="domain" description="Cep192/Spd-2-like" evidence="2">
    <location>
        <begin position="766"/>
        <end position="861"/>
    </location>
</feature>
<dbReference type="STRING" id="195883.A0A482XS99"/>
<evidence type="ECO:0000256" key="1">
    <source>
        <dbReference type="SAM" id="MobiDB-lite"/>
    </source>
</evidence>
<evidence type="ECO:0000259" key="2">
    <source>
        <dbReference type="Pfam" id="PF22073"/>
    </source>
</evidence>
<sequence length="871" mass="96136">MDPENTPPSSSSKQKAELKFLEDSLIRTPDPQACSTVNRPKDVIDLTEPDKNERLVERTEPEEPKFLVDERNTIDSLHKKLNQMFEKIKRDSIHSNAPALSEVNSSLGILKIDDIGVGVDRNISSASSYLRSKSEPIGSLGGDKDKHQRPYFGMQVFSPVKSLDDTGCIADVLPKECSINQSTADLGHDLSVSSIASITQIKEMLGEMGQNSPTLIINKLMNAEGRKKTKQANRLDTLKRSENAHHMRKENLTTIDLTADDSLPLKPYSSPQRGVLQDMTNLQQSPVKVIDVDTNSTILDPKVHQTDAERSRTNDREISFSNLEISSDSFMVGPLSRSTSIEDIGKAINASNCNSSLMDDADDDIKLRYCIGSICNVMITLSNSSPTNNVHCSISLIEVMKNKQLSPKAAKIIFPPEVTLTPGETKKIEIQLIPFAIGLLDIALQVDEVEENSGELRSFLCTVTLKSEKPRLLITKVPEDEFVNNNQIDFGLLPEESQRKSVISIENVGNVKVPLNITVSEDSSKFQVFHLQETDKSEVFEKLVILDPGERLEESVYCFTPPLEHNNVTKTSQKITGELCVSLASIVRETTKFARYQLSATVGYTRVLISPNCNPLVVPAYEKRQLLIRNASILPLTLNLLVEDAEFRLESDLICLEPNQDGTIMVEFAPVQFKSNLKKSARLWLCIDSTETRYEVKIIGQSSAINDCLISSSTTASDSVARPKSVASVMTSSSRSPHASKTCTPYTSRSSSPCGSNLSSEKGTLDLASTQSALVWASCPLQIAERRGCVIRNKNNYKEKLLLTIADNSGCYKLVEEKGNAVQEMRINLEGMESRQITVSYCPLQVGASKASLVITRANQKSTCGQPNRKV</sequence>
<dbReference type="Pfam" id="PF22073">
    <property type="entry name" value="Cep192_D4"/>
    <property type="match status" value="1"/>
</dbReference>
<dbReference type="OrthoDB" id="6616708at2759"/>
<proteinExistence type="predicted"/>
<evidence type="ECO:0000313" key="3">
    <source>
        <dbReference type="EMBL" id="RZF48447.1"/>
    </source>
</evidence>